<comment type="cofactor">
    <cofactor evidence="1">
        <name>Mg(2+)</name>
        <dbReference type="ChEBI" id="CHEBI:18420"/>
    </cofactor>
</comment>
<dbReference type="PROSITE" id="PS51462">
    <property type="entry name" value="NUDIX"/>
    <property type="match status" value="1"/>
</dbReference>
<dbReference type="NCBIfam" id="NF011963">
    <property type="entry name" value="PRK15434.1"/>
    <property type="match status" value="1"/>
</dbReference>
<dbReference type="InterPro" id="IPR033715">
    <property type="entry name" value="GDPMH"/>
</dbReference>
<comment type="caution">
    <text evidence="6">The sequence shown here is derived from an EMBL/GenBank/DDBJ whole genome shotgun (WGS) entry which is preliminary data.</text>
</comment>
<dbReference type="CDD" id="cd03430">
    <property type="entry name" value="NUDIX_GDPMH_NudD"/>
    <property type="match status" value="1"/>
</dbReference>
<dbReference type="PANTHER" id="PTHR43046">
    <property type="entry name" value="GDP-MANNOSE MANNOSYL HYDROLASE"/>
    <property type="match status" value="1"/>
</dbReference>
<evidence type="ECO:0000313" key="6">
    <source>
        <dbReference type="EMBL" id="KKN91911.1"/>
    </source>
</evidence>
<dbReference type="SUPFAM" id="SSF55811">
    <property type="entry name" value="Nudix"/>
    <property type="match status" value="1"/>
</dbReference>
<evidence type="ECO:0000256" key="2">
    <source>
        <dbReference type="ARBA" id="ARBA00022723"/>
    </source>
</evidence>
<proteinExistence type="predicted"/>
<keyword evidence="2" id="KW-0479">Metal-binding</keyword>
<feature type="domain" description="Nudix hydrolase" evidence="5">
    <location>
        <begin position="13"/>
        <end position="152"/>
    </location>
</feature>
<protein>
    <recommendedName>
        <fullName evidence="5">Nudix hydrolase domain-containing protein</fullName>
    </recommendedName>
</protein>
<organism evidence="6">
    <name type="scientific">marine sediment metagenome</name>
    <dbReference type="NCBI Taxonomy" id="412755"/>
    <lineage>
        <taxon>unclassified sequences</taxon>
        <taxon>metagenomes</taxon>
        <taxon>ecological metagenomes</taxon>
    </lineage>
</organism>
<dbReference type="InterPro" id="IPR000086">
    <property type="entry name" value="NUDIX_hydrolase_dom"/>
</dbReference>
<name>A0A0F9WZK7_9ZZZZ</name>
<gene>
    <name evidence="6" type="ORF">LCGC14_0213860</name>
</gene>
<dbReference type="AlphaFoldDB" id="A0A0F9WZK7"/>
<evidence type="ECO:0000256" key="4">
    <source>
        <dbReference type="ARBA" id="ARBA00022842"/>
    </source>
</evidence>
<dbReference type="InterPro" id="IPR015797">
    <property type="entry name" value="NUDIX_hydrolase-like_dom_sf"/>
</dbReference>
<dbReference type="Gene3D" id="3.90.79.10">
    <property type="entry name" value="Nucleoside Triphosphate Pyrophosphohydrolase"/>
    <property type="match status" value="1"/>
</dbReference>
<dbReference type="GO" id="GO:0008727">
    <property type="term" value="F:GDP-mannose mannosyl hydrolase activity"/>
    <property type="evidence" value="ECO:0007669"/>
    <property type="project" value="InterPro"/>
</dbReference>
<reference evidence="6" key="1">
    <citation type="journal article" date="2015" name="Nature">
        <title>Complex archaea that bridge the gap between prokaryotes and eukaryotes.</title>
        <authorList>
            <person name="Spang A."/>
            <person name="Saw J.H."/>
            <person name="Jorgensen S.L."/>
            <person name="Zaremba-Niedzwiedzka K."/>
            <person name="Martijn J."/>
            <person name="Lind A.E."/>
            <person name="van Eijk R."/>
            <person name="Schleper C."/>
            <person name="Guy L."/>
            <person name="Ettema T.J."/>
        </authorList>
    </citation>
    <scope>NUCLEOTIDE SEQUENCE</scope>
</reference>
<dbReference type="EMBL" id="LAZR01000099">
    <property type="protein sequence ID" value="KKN91911.1"/>
    <property type="molecule type" value="Genomic_DNA"/>
</dbReference>
<keyword evidence="4" id="KW-0460">Magnesium</keyword>
<accession>A0A0F9WZK7</accession>
<keyword evidence="3" id="KW-0378">Hydrolase</keyword>
<evidence type="ECO:0000256" key="1">
    <source>
        <dbReference type="ARBA" id="ARBA00001946"/>
    </source>
</evidence>
<dbReference type="PANTHER" id="PTHR43046:SF12">
    <property type="entry name" value="GDP-MANNOSE MANNOSYL HYDROLASE"/>
    <property type="match status" value="1"/>
</dbReference>
<dbReference type="PIRSF" id="PIRSF037599">
    <property type="entry name" value="GDPMH"/>
    <property type="match status" value="1"/>
</dbReference>
<dbReference type="GO" id="GO:0046872">
    <property type="term" value="F:metal ion binding"/>
    <property type="evidence" value="ECO:0007669"/>
    <property type="project" value="UniProtKB-KW"/>
</dbReference>
<dbReference type="Pfam" id="PF00293">
    <property type="entry name" value="NUDIX"/>
    <property type="match status" value="1"/>
</dbReference>
<evidence type="ECO:0000256" key="3">
    <source>
        <dbReference type="ARBA" id="ARBA00022801"/>
    </source>
</evidence>
<evidence type="ECO:0000259" key="5">
    <source>
        <dbReference type="PROSITE" id="PS51462"/>
    </source>
</evidence>
<sequence>MFLEPTTFRTVVASTPLVSIDLLVRNQQGEVLLGQRLNRPARGFWFVPGGRIYKQETLDSAFRRITETELGQAYTRDQASLLGVYEHFYEDSVFGDYPSHPDTHYVTIGYEFSLPAGCALAPDNQHGSFRWWSIEEMVQSAEVHQNTKAYLL</sequence>